<reference evidence="2 3" key="1">
    <citation type="submission" date="2023-03" db="EMBL/GenBank/DDBJ databases">
        <title>Paludisphaera mucosa sp. nov. a novel planctomycete from northern fen.</title>
        <authorList>
            <person name="Ivanova A."/>
        </authorList>
    </citation>
    <scope>NUCLEOTIDE SEQUENCE [LARGE SCALE GENOMIC DNA]</scope>
    <source>
        <strain evidence="2 3">Pla2</strain>
    </source>
</reference>
<keyword evidence="1" id="KW-0472">Membrane</keyword>
<dbReference type="RefSeq" id="WP_277860456.1">
    <property type="nucleotide sequence ID" value="NZ_JARRAG010000002.1"/>
</dbReference>
<evidence type="ECO:0000256" key="1">
    <source>
        <dbReference type="SAM" id="Phobius"/>
    </source>
</evidence>
<gene>
    <name evidence="2" type="ORF">PZE19_09940</name>
</gene>
<dbReference type="EMBL" id="JARRAG010000002">
    <property type="protein sequence ID" value="MDG3004094.1"/>
    <property type="molecule type" value="Genomic_DNA"/>
</dbReference>
<keyword evidence="1" id="KW-1133">Transmembrane helix</keyword>
<keyword evidence="1" id="KW-0812">Transmembrane</keyword>
<name>A0ABT6F960_9BACT</name>
<dbReference type="Proteomes" id="UP001216907">
    <property type="component" value="Unassembled WGS sequence"/>
</dbReference>
<sequence length="354" mass="38549">MPAVGFPPNAPSPLAWAAEEPVDLRIWAILGGAGLVLLTVELIRLILRARRESRPLATGVARGPIANPALGPVELPMEPREPNPHAPRYFRYLGPFRDDQRAEVRPAMPWRRVACPPLRGRIVLVSLFVGADGRAWSDEEIARHLASLGRAARWMEEQAGRYGAALGVGLADVYFQVDGDPTPETDVVVAQSGGEVGLFEADSTARALTIMSRAAATLGFRDAVDFVQEVAARLPGATVAWLLHLRLAGRSYAVPLDRTELDGVSLAFCHARQANFTEPLIRPPVPRAGVLAHEVMHLFGAEDKYGWPLSRFPPGSVTRRDVMRLESERLSELRVDPLTAGELGWGPRAADVRA</sequence>
<feature type="transmembrane region" description="Helical" evidence="1">
    <location>
        <begin position="26"/>
        <end position="47"/>
    </location>
</feature>
<protein>
    <submittedName>
        <fullName evidence="2">Uncharacterized protein</fullName>
    </submittedName>
</protein>
<keyword evidence="3" id="KW-1185">Reference proteome</keyword>
<proteinExistence type="predicted"/>
<evidence type="ECO:0000313" key="3">
    <source>
        <dbReference type="Proteomes" id="UP001216907"/>
    </source>
</evidence>
<evidence type="ECO:0000313" key="2">
    <source>
        <dbReference type="EMBL" id="MDG3004094.1"/>
    </source>
</evidence>
<organism evidence="2 3">
    <name type="scientific">Paludisphaera mucosa</name>
    <dbReference type="NCBI Taxonomy" id="3030827"/>
    <lineage>
        <taxon>Bacteria</taxon>
        <taxon>Pseudomonadati</taxon>
        <taxon>Planctomycetota</taxon>
        <taxon>Planctomycetia</taxon>
        <taxon>Isosphaerales</taxon>
        <taxon>Isosphaeraceae</taxon>
        <taxon>Paludisphaera</taxon>
    </lineage>
</organism>
<accession>A0ABT6F960</accession>
<comment type="caution">
    <text evidence="2">The sequence shown here is derived from an EMBL/GenBank/DDBJ whole genome shotgun (WGS) entry which is preliminary data.</text>
</comment>